<evidence type="ECO:0000259" key="3">
    <source>
        <dbReference type="Pfam" id="PF01419"/>
    </source>
</evidence>
<dbReference type="Proteomes" id="UP001168877">
    <property type="component" value="Unassembled WGS sequence"/>
</dbReference>
<evidence type="ECO:0000313" key="5">
    <source>
        <dbReference type="Proteomes" id="UP001168877"/>
    </source>
</evidence>
<name>A0AA39VZQ3_ACESA</name>
<dbReference type="GO" id="GO:0030246">
    <property type="term" value="F:carbohydrate binding"/>
    <property type="evidence" value="ECO:0007669"/>
    <property type="project" value="UniProtKB-KW"/>
</dbReference>
<dbReference type="InterPro" id="IPR036404">
    <property type="entry name" value="Jacalin-like_lectin_dom_sf"/>
</dbReference>
<dbReference type="AlphaFoldDB" id="A0AA39VZQ3"/>
<reference evidence="4" key="2">
    <citation type="submission" date="2023-06" db="EMBL/GenBank/DDBJ databases">
        <authorList>
            <person name="Swenson N.G."/>
            <person name="Wegrzyn J.L."/>
            <person name="Mcevoy S.L."/>
        </authorList>
    </citation>
    <scope>NUCLEOTIDE SEQUENCE</scope>
    <source>
        <strain evidence="4">NS2018</strain>
        <tissue evidence="4">Leaf</tissue>
    </source>
</reference>
<keyword evidence="5" id="KW-1185">Reference proteome</keyword>
<organism evidence="4 5">
    <name type="scientific">Acer saccharum</name>
    <name type="common">Sugar maple</name>
    <dbReference type="NCBI Taxonomy" id="4024"/>
    <lineage>
        <taxon>Eukaryota</taxon>
        <taxon>Viridiplantae</taxon>
        <taxon>Streptophyta</taxon>
        <taxon>Embryophyta</taxon>
        <taxon>Tracheophyta</taxon>
        <taxon>Spermatophyta</taxon>
        <taxon>Magnoliopsida</taxon>
        <taxon>eudicotyledons</taxon>
        <taxon>Gunneridae</taxon>
        <taxon>Pentapetalae</taxon>
        <taxon>rosids</taxon>
        <taxon>malvids</taxon>
        <taxon>Sapindales</taxon>
        <taxon>Sapindaceae</taxon>
        <taxon>Hippocastanoideae</taxon>
        <taxon>Acereae</taxon>
        <taxon>Acer</taxon>
    </lineage>
</organism>
<proteinExistence type="inferred from homology"/>
<protein>
    <recommendedName>
        <fullName evidence="3">Jacalin-type lectin domain-containing protein</fullName>
    </recommendedName>
</protein>
<evidence type="ECO:0000256" key="1">
    <source>
        <dbReference type="ARBA" id="ARBA00006568"/>
    </source>
</evidence>
<gene>
    <name evidence="4" type="ORF">LWI29_022383</name>
</gene>
<accession>A0AA39VZQ3</accession>
<evidence type="ECO:0000256" key="2">
    <source>
        <dbReference type="ARBA" id="ARBA00022734"/>
    </source>
</evidence>
<comment type="caution">
    <text evidence="4">The sequence shown here is derived from an EMBL/GenBank/DDBJ whole genome shotgun (WGS) entry which is preliminary data.</text>
</comment>
<sequence>MEVLNSKQDYQSSIKVGPWGGVGGAPWNYMANGGIVEITINHEGIINSLSFKSVCANKEEKCSRNFGLKRGKTTKLLQFKYNLWPQRKLHFELEMRFS</sequence>
<dbReference type="Pfam" id="PF01419">
    <property type="entry name" value="Jacalin"/>
    <property type="match status" value="1"/>
</dbReference>
<keyword evidence="2" id="KW-0430">Lectin</keyword>
<dbReference type="EMBL" id="JAUESC010000004">
    <property type="protein sequence ID" value="KAK0597163.1"/>
    <property type="molecule type" value="Genomic_DNA"/>
</dbReference>
<dbReference type="InterPro" id="IPR001229">
    <property type="entry name" value="Jacalin-like_lectin_dom"/>
</dbReference>
<dbReference type="SUPFAM" id="SSF51101">
    <property type="entry name" value="Mannose-binding lectins"/>
    <property type="match status" value="1"/>
</dbReference>
<feature type="domain" description="Jacalin-type lectin" evidence="3">
    <location>
        <begin position="16"/>
        <end position="77"/>
    </location>
</feature>
<dbReference type="Gene3D" id="2.100.10.30">
    <property type="entry name" value="Jacalin-like lectin domain"/>
    <property type="match status" value="1"/>
</dbReference>
<reference evidence="4" key="1">
    <citation type="journal article" date="2022" name="Plant J.">
        <title>Strategies of tolerance reflected in two North American maple genomes.</title>
        <authorList>
            <person name="McEvoy S.L."/>
            <person name="Sezen U.U."/>
            <person name="Trouern-Trend A."/>
            <person name="McMahon S.M."/>
            <person name="Schaberg P.G."/>
            <person name="Yang J."/>
            <person name="Wegrzyn J.L."/>
            <person name="Swenson N.G."/>
        </authorList>
    </citation>
    <scope>NUCLEOTIDE SEQUENCE</scope>
    <source>
        <strain evidence="4">NS2018</strain>
    </source>
</reference>
<comment type="similarity">
    <text evidence="1">Belongs to the jacalin lectin family.</text>
</comment>
<evidence type="ECO:0000313" key="4">
    <source>
        <dbReference type="EMBL" id="KAK0597163.1"/>
    </source>
</evidence>